<dbReference type="EMBL" id="JNVN01002966">
    <property type="protein sequence ID" value="KHJ31354.1"/>
    <property type="molecule type" value="Genomic_DNA"/>
</dbReference>
<dbReference type="CDD" id="cd00303">
    <property type="entry name" value="retropepsin_like"/>
    <property type="match status" value="1"/>
</dbReference>
<dbReference type="Proteomes" id="UP000030854">
    <property type="component" value="Unassembled WGS sequence"/>
</dbReference>
<gene>
    <name evidence="2" type="ORF">EV44_g3430</name>
</gene>
<proteinExistence type="predicted"/>
<name>A0A0B1P3Y4_UNCNE</name>
<organism evidence="2 3">
    <name type="scientific">Uncinula necator</name>
    <name type="common">Grape powdery mildew</name>
    <dbReference type="NCBI Taxonomy" id="52586"/>
    <lineage>
        <taxon>Eukaryota</taxon>
        <taxon>Fungi</taxon>
        <taxon>Dikarya</taxon>
        <taxon>Ascomycota</taxon>
        <taxon>Pezizomycotina</taxon>
        <taxon>Leotiomycetes</taxon>
        <taxon>Erysiphales</taxon>
        <taxon>Erysiphaceae</taxon>
        <taxon>Erysiphe</taxon>
    </lineage>
</organism>
<dbReference type="HOGENOM" id="CLU_687343_0_0_1"/>
<evidence type="ECO:0000256" key="1">
    <source>
        <dbReference type="SAM" id="MobiDB-lite"/>
    </source>
</evidence>
<keyword evidence="3" id="KW-1185">Reference proteome</keyword>
<accession>A0A0B1P3Y4</accession>
<dbReference type="AlphaFoldDB" id="A0A0B1P3Y4"/>
<sequence>MVAQPENHRSPMEILNDLKQGPLESVMNYFTKSQGVLHQLGVNKSNQQDPNSSTMRSLVIEMITSKFLTGLNDDRLRARSIERGAASAKTLEESFRIIKNVEKSMIDERKQMLLQKKPGNLGDSITVASYHGKNRPRRRQVEPLINTRIKDGPLDYMKILDKTKVEISLKDLAQMSPAARKHWKHGMSRVNDKRSRKKRRQAEISEVALKLPIEETQTDGSKKETRASNLEKSSAPQQIMTYKSFRVNAKVETVIAGKKKIILLDINSTHVDQGADLNLISDYLAKILKFQTIKLPKPILFGTAEGRLTNAIHFTKIRIGVSGVWRFAEALVLPPASGNPCSIILSLPWLFDVCGNLDIPTFTLKIGDITKGEKRVEVQTTQFKLGQNSRLRLMLADQKTI</sequence>
<comment type="caution">
    <text evidence="2">The sequence shown here is derived from an EMBL/GenBank/DDBJ whole genome shotgun (WGS) entry which is preliminary data.</text>
</comment>
<dbReference type="STRING" id="52586.A0A0B1P3Y4"/>
<protein>
    <submittedName>
        <fullName evidence="2">Uncharacterized protein</fullName>
    </submittedName>
</protein>
<reference evidence="2 3" key="1">
    <citation type="journal article" date="2014" name="BMC Genomics">
        <title>Adaptive genomic structural variation in the grape powdery mildew pathogen, Erysiphe necator.</title>
        <authorList>
            <person name="Jones L."/>
            <person name="Riaz S."/>
            <person name="Morales-Cruz A."/>
            <person name="Amrine K.C."/>
            <person name="McGuire B."/>
            <person name="Gubler W.D."/>
            <person name="Walker M.A."/>
            <person name="Cantu D."/>
        </authorList>
    </citation>
    <scope>NUCLEOTIDE SEQUENCE [LARGE SCALE GENOMIC DNA]</scope>
    <source>
        <strain evidence="3">c</strain>
    </source>
</reference>
<feature type="region of interest" description="Disordered" evidence="1">
    <location>
        <begin position="178"/>
        <end position="201"/>
    </location>
</feature>
<evidence type="ECO:0000313" key="3">
    <source>
        <dbReference type="Proteomes" id="UP000030854"/>
    </source>
</evidence>
<evidence type="ECO:0000313" key="2">
    <source>
        <dbReference type="EMBL" id="KHJ31354.1"/>
    </source>
</evidence>